<organism evidence="2 3">
    <name type="scientific">Vanrija humicola</name>
    <name type="common">Yeast</name>
    <name type="synonym">Cryptococcus humicola</name>
    <dbReference type="NCBI Taxonomy" id="5417"/>
    <lineage>
        <taxon>Eukaryota</taxon>
        <taxon>Fungi</taxon>
        <taxon>Dikarya</taxon>
        <taxon>Basidiomycota</taxon>
        <taxon>Agaricomycotina</taxon>
        <taxon>Tremellomycetes</taxon>
        <taxon>Trichosporonales</taxon>
        <taxon>Trichosporonaceae</taxon>
        <taxon>Vanrija</taxon>
    </lineage>
</organism>
<proteinExistence type="predicted"/>
<evidence type="ECO:0000313" key="3">
    <source>
        <dbReference type="Proteomes" id="UP000473826"/>
    </source>
</evidence>
<feature type="region of interest" description="Disordered" evidence="1">
    <location>
        <begin position="49"/>
        <end position="72"/>
    </location>
</feature>
<comment type="caution">
    <text evidence="2">The sequence shown here is derived from an EMBL/GenBank/DDBJ whole genome shotgun (WGS) entry which is preliminary data.</text>
</comment>
<keyword evidence="3" id="KW-1185">Reference proteome</keyword>
<dbReference type="OrthoDB" id="2560689at2759"/>
<sequence>MRVYVLGKHQTFFYRQNAWKPDFFKKAVDEIRKTIPTFEMVGSFFDERGKEDQVKEGPLPVPEGIRNLPKLGPKEFDNELRKARLLLGIGHPTASPSPYRALARGVPFLSPVSREPPGNEQDFHTWSDSQHDTLRFEKPP</sequence>
<accession>A0A7D8V0D2</accession>
<evidence type="ECO:0000313" key="2">
    <source>
        <dbReference type="EMBL" id="TXT07450.1"/>
    </source>
</evidence>
<reference evidence="2 3" key="1">
    <citation type="journal article" date="2019" name="PLoS Genet.">
        <title>Convergent evolution of linked mating-type loci in basidiomycete fungi.</title>
        <authorList>
            <person name="Sun S."/>
            <person name="Coelho M.A."/>
            <person name="Heitman J."/>
            <person name="Nowrousian M."/>
        </authorList>
    </citation>
    <scope>NUCLEOTIDE SEQUENCE [LARGE SCALE GENOMIC DNA]</scope>
    <source>
        <strain evidence="2 3">CBS 4282</strain>
    </source>
</reference>
<feature type="compositionally biased region" description="Basic and acidic residues" evidence="1">
    <location>
        <begin position="121"/>
        <end position="140"/>
    </location>
</feature>
<protein>
    <submittedName>
        <fullName evidence="2">Uncharacterized protein</fullName>
    </submittedName>
</protein>
<gene>
    <name evidence="2" type="ORF">VHUM_03170</name>
</gene>
<evidence type="ECO:0000256" key="1">
    <source>
        <dbReference type="SAM" id="MobiDB-lite"/>
    </source>
</evidence>
<feature type="region of interest" description="Disordered" evidence="1">
    <location>
        <begin position="109"/>
        <end position="140"/>
    </location>
</feature>
<name>A0A7D8V0D2_VANHU</name>
<dbReference type="Proteomes" id="UP000473826">
    <property type="component" value="Unassembled WGS sequence"/>
</dbReference>
<dbReference type="AlphaFoldDB" id="A0A7D8V0D2"/>
<dbReference type="EMBL" id="QKWK01000008">
    <property type="protein sequence ID" value="TXT07450.1"/>
    <property type="molecule type" value="Genomic_DNA"/>
</dbReference>